<dbReference type="SMART" id="SM00409">
    <property type="entry name" value="IG"/>
    <property type="match status" value="3"/>
</dbReference>
<dbReference type="GO" id="GO:0007411">
    <property type="term" value="P:axon guidance"/>
    <property type="evidence" value="ECO:0007669"/>
    <property type="project" value="TreeGrafter"/>
</dbReference>
<proteinExistence type="predicted"/>
<dbReference type="GO" id="GO:0005886">
    <property type="term" value="C:plasma membrane"/>
    <property type="evidence" value="ECO:0007669"/>
    <property type="project" value="TreeGrafter"/>
</dbReference>
<dbReference type="InterPro" id="IPR013783">
    <property type="entry name" value="Ig-like_fold"/>
</dbReference>
<dbReference type="InterPro" id="IPR036179">
    <property type="entry name" value="Ig-like_dom_sf"/>
</dbReference>
<dbReference type="PANTHER" id="PTHR10075">
    <property type="entry name" value="BASIGIN RELATED"/>
    <property type="match status" value="1"/>
</dbReference>
<dbReference type="WBParaSite" id="nRc.2.0.1.t28742-RA">
    <property type="protein sequence ID" value="nRc.2.0.1.t28742-RA"/>
    <property type="gene ID" value="nRc.2.0.1.g28742"/>
</dbReference>
<dbReference type="SUPFAM" id="SSF48726">
    <property type="entry name" value="Immunoglobulin"/>
    <property type="match status" value="2"/>
</dbReference>
<dbReference type="InterPro" id="IPR007110">
    <property type="entry name" value="Ig-like_dom"/>
</dbReference>
<keyword evidence="4" id="KW-1185">Reference proteome</keyword>
<evidence type="ECO:0000259" key="2">
    <source>
        <dbReference type="PROSITE" id="PS50835"/>
    </source>
</evidence>
<feature type="domain" description="Fibronectin type-III" evidence="3">
    <location>
        <begin position="479"/>
        <end position="583"/>
    </location>
</feature>
<feature type="domain" description="Fibronectin type-III" evidence="3">
    <location>
        <begin position="587"/>
        <end position="693"/>
    </location>
</feature>
<reference evidence="5" key="1">
    <citation type="submission" date="2022-11" db="UniProtKB">
        <authorList>
            <consortium name="WormBaseParasite"/>
        </authorList>
    </citation>
    <scope>IDENTIFICATION</scope>
</reference>
<dbReference type="GO" id="GO:0007156">
    <property type="term" value="P:homophilic cell adhesion via plasma membrane adhesion molecules"/>
    <property type="evidence" value="ECO:0007669"/>
    <property type="project" value="TreeGrafter"/>
</dbReference>
<feature type="domain" description="Ig-like" evidence="2">
    <location>
        <begin position="223"/>
        <end position="302"/>
    </location>
</feature>
<dbReference type="GO" id="GO:0098632">
    <property type="term" value="F:cell-cell adhesion mediator activity"/>
    <property type="evidence" value="ECO:0007669"/>
    <property type="project" value="TreeGrafter"/>
</dbReference>
<organism evidence="4 5">
    <name type="scientific">Romanomermis culicivorax</name>
    <name type="common">Nematode worm</name>
    <dbReference type="NCBI Taxonomy" id="13658"/>
    <lineage>
        <taxon>Eukaryota</taxon>
        <taxon>Metazoa</taxon>
        <taxon>Ecdysozoa</taxon>
        <taxon>Nematoda</taxon>
        <taxon>Enoplea</taxon>
        <taxon>Dorylaimia</taxon>
        <taxon>Mermithida</taxon>
        <taxon>Mermithoidea</taxon>
        <taxon>Mermithidae</taxon>
        <taxon>Romanomermis</taxon>
    </lineage>
</organism>
<dbReference type="GO" id="GO:0070593">
    <property type="term" value="P:dendrite self-avoidance"/>
    <property type="evidence" value="ECO:0007669"/>
    <property type="project" value="TreeGrafter"/>
</dbReference>
<name>A0A915JSA5_ROMCU</name>
<dbReference type="InterPro" id="IPR036116">
    <property type="entry name" value="FN3_sf"/>
</dbReference>
<dbReference type="Proteomes" id="UP000887565">
    <property type="component" value="Unplaced"/>
</dbReference>
<sequence>QRDCPTKNKTFKTNFITAPTITFVKCVHLASTLWESMTPCSKQGSDCPASFLKKRLRAYFLRGSQIPHVKGLGVVLPRRFIRNEELYREQICFRFAESRFGDYCYSGISKLKNRISMTKYAWGNKLMLGPARWSNVTVDKNRAIVTRLPDAQLSFSNASLKLDCLAVDDRGNALKTRWVNVNDNRRHTVSDQLSNGSLILSTNRMSFIDIYRCVILIQHIEEPKQVLHDIGVRLRQIVRLNCSFHGFPKPLYSWYHNGKFLQTNDSHRFFVESNVLYVIVNSASLAGNYTCLASNKAGVKMSSFILRFEQGMKNENSVNGFTFVSQNLSIAVDQSAVFECMPRNQSIFEDILWKGPGIPVNKTINGSIFVLNNVKRQHQGFYQCYIRDGSGGSRLSADIFLTVKCMHTTFPNNNQQVERVSIKSASNVTQIEYVYKRDLVISSIRPEDGGLYQCVVSNDLGESIGAALLVYSDEGQRQGPFNLEAEVLQSKQKILLKWEISSIADQDRITVFILHFHRQGDVENTEPISLNDACEGVNCTFECCDLSLPLKAFTNYTFWISALLSTGIFSSPSNEIRVTSWERVSDSATDLRLRCLNYYGSLVEVTWFPLTQQFFQGTVQEYQLQYCIVDSCEVPVEKLFPSDVHSYVLQDLNFSTEYKVRVIPKTKAGYPTKTDAALSKFPWINFETRTLDENFTDLCGMNTTGSDLIFAVSEITKNDALLTWSSINNCLSIFDLDVRISKNVGGASSRKLDLESDAMRLKIENLEPSTFYRINIEVVKHSIKITVLLFQTTCDQSVAANYMQRDSSLLATANDAIPYPVDLRCTVKQKSLLLQWSSNSDRPISYFTIRYSRIVDNIRDQLEGSLLKTLKS</sequence>
<evidence type="ECO:0000313" key="5">
    <source>
        <dbReference type="WBParaSite" id="nRc.2.0.1.t28742-RA"/>
    </source>
</evidence>
<dbReference type="AlphaFoldDB" id="A0A915JSA5"/>
<dbReference type="GO" id="GO:0030424">
    <property type="term" value="C:axon"/>
    <property type="evidence" value="ECO:0007669"/>
    <property type="project" value="TreeGrafter"/>
</dbReference>
<dbReference type="Pfam" id="PF13927">
    <property type="entry name" value="Ig_3"/>
    <property type="match status" value="1"/>
</dbReference>
<evidence type="ECO:0000313" key="4">
    <source>
        <dbReference type="Proteomes" id="UP000887565"/>
    </source>
</evidence>
<protein>
    <submittedName>
        <fullName evidence="5">Uncharacterized protein</fullName>
    </submittedName>
</protein>
<evidence type="ECO:0000259" key="3">
    <source>
        <dbReference type="PROSITE" id="PS50853"/>
    </source>
</evidence>
<dbReference type="SMART" id="SM00060">
    <property type="entry name" value="FN3"/>
    <property type="match status" value="3"/>
</dbReference>
<dbReference type="PROSITE" id="PS50835">
    <property type="entry name" value="IG_LIKE"/>
    <property type="match status" value="2"/>
</dbReference>
<dbReference type="PANTHER" id="PTHR10075:SF100">
    <property type="entry name" value="FASCICLIN-2"/>
    <property type="match status" value="1"/>
</dbReference>
<dbReference type="InterPro" id="IPR003599">
    <property type="entry name" value="Ig_sub"/>
</dbReference>
<accession>A0A915JSA5</accession>
<dbReference type="InterPro" id="IPR003961">
    <property type="entry name" value="FN3_dom"/>
</dbReference>
<dbReference type="PROSITE" id="PS50853">
    <property type="entry name" value="FN3"/>
    <property type="match status" value="2"/>
</dbReference>
<dbReference type="SMART" id="SM00408">
    <property type="entry name" value="IGc2"/>
    <property type="match status" value="3"/>
</dbReference>
<evidence type="ECO:0000256" key="1">
    <source>
        <dbReference type="ARBA" id="ARBA00023319"/>
    </source>
</evidence>
<feature type="domain" description="Ig-like" evidence="2">
    <location>
        <begin position="334"/>
        <end position="400"/>
    </location>
</feature>
<dbReference type="InterPro" id="IPR003598">
    <property type="entry name" value="Ig_sub2"/>
</dbReference>
<dbReference type="Gene3D" id="2.60.40.10">
    <property type="entry name" value="Immunoglobulins"/>
    <property type="match status" value="5"/>
</dbReference>
<dbReference type="SUPFAM" id="SSF49265">
    <property type="entry name" value="Fibronectin type III"/>
    <property type="match status" value="1"/>
</dbReference>
<dbReference type="CDD" id="cd00063">
    <property type="entry name" value="FN3"/>
    <property type="match status" value="1"/>
</dbReference>
<keyword evidence="1" id="KW-0393">Immunoglobulin domain</keyword>